<comment type="caution">
    <text evidence="1">The sequence shown here is derived from an EMBL/GenBank/DDBJ whole genome shotgun (WGS) entry which is preliminary data.</text>
</comment>
<evidence type="ECO:0000313" key="1">
    <source>
        <dbReference type="EMBL" id="KAK9702195.1"/>
    </source>
</evidence>
<protein>
    <submittedName>
        <fullName evidence="1">Uncharacterized protein</fullName>
    </submittedName>
</protein>
<sequence>MKDEGIQAVMPGVSVCVQAEKIDIELEKQRLELETRNSIRLALESRSGFAGLTGLLDKTWPKDMYTSTKMMSPTAADPKVEGDMALLIDPDRVTCGFHIGFQTNLPFKHYGKIVRTSYKEPVGGHAVSTSAFRPICLLNIMGKLYEHLIKNRLEEGFHIGFQTNLPFKHYGKIVRTSYKEPVGGRDA</sequence>
<keyword evidence="2" id="KW-1185">Reference proteome</keyword>
<gene>
    <name evidence="1" type="ORF">QE152_g30116</name>
</gene>
<dbReference type="EMBL" id="JASPKY010000397">
    <property type="protein sequence ID" value="KAK9702195.1"/>
    <property type="molecule type" value="Genomic_DNA"/>
</dbReference>
<evidence type="ECO:0000313" key="2">
    <source>
        <dbReference type="Proteomes" id="UP001458880"/>
    </source>
</evidence>
<accession>A0AAW1JG54</accession>
<reference evidence="1 2" key="1">
    <citation type="journal article" date="2024" name="BMC Genomics">
        <title>De novo assembly and annotation of Popillia japonica's genome with initial clues to its potential as an invasive pest.</title>
        <authorList>
            <person name="Cucini C."/>
            <person name="Boschi S."/>
            <person name="Funari R."/>
            <person name="Cardaioli E."/>
            <person name="Iannotti N."/>
            <person name="Marturano G."/>
            <person name="Paoli F."/>
            <person name="Bruttini M."/>
            <person name="Carapelli A."/>
            <person name="Frati F."/>
            <person name="Nardi F."/>
        </authorList>
    </citation>
    <scope>NUCLEOTIDE SEQUENCE [LARGE SCALE GENOMIC DNA]</scope>
    <source>
        <strain evidence="1">DMR45628</strain>
    </source>
</reference>
<dbReference type="AlphaFoldDB" id="A0AAW1JG54"/>
<organism evidence="1 2">
    <name type="scientific">Popillia japonica</name>
    <name type="common">Japanese beetle</name>
    <dbReference type="NCBI Taxonomy" id="7064"/>
    <lineage>
        <taxon>Eukaryota</taxon>
        <taxon>Metazoa</taxon>
        <taxon>Ecdysozoa</taxon>
        <taxon>Arthropoda</taxon>
        <taxon>Hexapoda</taxon>
        <taxon>Insecta</taxon>
        <taxon>Pterygota</taxon>
        <taxon>Neoptera</taxon>
        <taxon>Endopterygota</taxon>
        <taxon>Coleoptera</taxon>
        <taxon>Polyphaga</taxon>
        <taxon>Scarabaeiformia</taxon>
        <taxon>Scarabaeidae</taxon>
        <taxon>Rutelinae</taxon>
        <taxon>Popillia</taxon>
    </lineage>
</organism>
<dbReference type="Proteomes" id="UP001458880">
    <property type="component" value="Unassembled WGS sequence"/>
</dbReference>
<name>A0AAW1JG54_POPJA</name>
<proteinExistence type="predicted"/>